<dbReference type="InterPro" id="IPR003593">
    <property type="entry name" value="AAA+_ATPase"/>
</dbReference>
<evidence type="ECO:0000256" key="1">
    <source>
        <dbReference type="ARBA" id="ARBA00005417"/>
    </source>
</evidence>
<dbReference type="PANTHER" id="PTHR43335:SF4">
    <property type="entry name" value="ABC TRANSPORTER, ATP-BINDING PROTEIN"/>
    <property type="match status" value="1"/>
</dbReference>
<dbReference type="GO" id="GO:0005524">
    <property type="term" value="F:ATP binding"/>
    <property type="evidence" value="ECO:0007669"/>
    <property type="project" value="UniProtKB-KW"/>
</dbReference>
<proteinExistence type="inferred from homology"/>
<dbReference type="SUPFAM" id="SSF52540">
    <property type="entry name" value="P-loop containing nucleoside triphosphate hydrolases"/>
    <property type="match status" value="1"/>
</dbReference>
<sequence>MDGEPILKVEHVSKKIGDQVLVEDLSFAVFPGEVFGLLGPNGAGKTTLIRMIVGLMSITEGEVWIRGARIRKQFEEAARQVGAIVENPEFYPFLTGYKNLLHFAGMVPGVDRERIDEVVSLVKLKPSIHQPVKTYSLGMRQRLGVAQALLHEPTLLVLDEPTNGLDPAGIRELRQYLRYLAREKGVAVLVSSHLLSEMELMCDRVAILQKGRLVDVRSIGEKGRGELERMVQFEVNQTHDLSSILQELGWSERETEIFSDGWPGRRSPD</sequence>
<gene>
    <name evidence="6" type="ORF">SAMN05421790_101311</name>
</gene>
<name>A0A1N7ISD2_9BACL</name>
<organism evidence="6 7">
    <name type="scientific">Kroppenstedtia eburnea</name>
    <dbReference type="NCBI Taxonomy" id="714067"/>
    <lineage>
        <taxon>Bacteria</taxon>
        <taxon>Bacillati</taxon>
        <taxon>Bacillota</taxon>
        <taxon>Bacilli</taxon>
        <taxon>Bacillales</taxon>
        <taxon>Thermoactinomycetaceae</taxon>
        <taxon>Kroppenstedtia</taxon>
    </lineage>
</organism>
<dbReference type="Gene3D" id="3.40.50.300">
    <property type="entry name" value="P-loop containing nucleotide triphosphate hydrolases"/>
    <property type="match status" value="1"/>
</dbReference>
<dbReference type="Proteomes" id="UP000186795">
    <property type="component" value="Unassembled WGS sequence"/>
</dbReference>
<keyword evidence="2" id="KW-0813">Transport</keyword>
<comment type="similarity">
    <text evidence="1">Belongs to the ABC transporter superfamily.</text>
</comment>
<dbReference type="SMART" id="SM00382">
    <property type="entry name" value="AAA"/>
    <property type="match status" value="1"/>
</dbReference>
<keyword evidence="7" id="KW-1185">Reference proteome</keyword>
<dbReference type="PROSITE" id="PS50893">
    <property type="entry name" value="ABC_TRANSPORTER_2"/>
    <property type="match status" value="1"/>
</dbReference>
<dbReference type="GO" id="GO:0016887">
    <property type="term" value="F:ATP hydrolysis activity"/>
    <property type="evidence" value="ECO:0007669"/>
    <property type="project" value="InterPro"/>
</dbReference>
<keyword evidence="3" id="KW-0547">Nucleotide-binding</keyword>
<reference evidence="7" key="1">
    <citation type="submission" date="2017-01" db="EMBL/GenBank/DDBJ databases">
        <authorList>
            <person name="Varghese N."/>
            <person name="Submissions S."/>
        </authorList>
    </citation>
    <scope>NUCLEOTIDE SEQUENCE [LARGE SCALE GENOMIC DNA]</scope>
    <source>
        <strain evidence="7">DSM 45196</strain>
    </source>
</reference>
<evidence type="ECO:0000259" key="5">
    <source>
        <dbReference type="PROSITE" id="PS50893"/>
    </source>
</evidence>
<dbReference type="InterPro" id="IPR017871">
    <property type="entry name" value="ABC_transporter-like_CS"/>
</dbReference>
<dbReference type="Pfam" id="PF00005">
    <property type="entry name" value="ABC_tran"/>
    <property type="match status" value="1"/>
</dbReference>
<dbReference type="AlphaFoldDB" id="A0A1N7ISD2"/>
<protein>
    <submittedName>
        <fullName evidence="6">ABC-2 type transport system ATP-binding protein</fullName>
    </submittedName>
</protein>
<feature type="domain" description="ABC transporter" evidence="5">
    <location>
        <begin position="7"/>
        <end position="235"/>
    </location>
</feature>
<dbReference type="InterPro" id="IPR027417">
    <property type="entry name" value="P-loop_NTPase"/>
</dbReference>
<accession>A0A1N7ISD2</accession>
<dbReference type="EMBL" id="FTOD01000001">
    <property type="protein sequence ID" value="SIS40019.1"/>
    <property type="molecule type" value="Genomic_DNA"/>
</dbReference>
<dbReference type="PANTHER" id="PTHR43335">
    <property type="entry name" value="ABC TRANSPORTER, ATP-BINDING PROTEIN"/>
    <property type="match status" value="1"/>
</dbReference>
<keyword evidence="4 6" id="KW-0067">ATP-binding</keyword>
<evidence type="ECO:0000313" key="7">
    <source>
        <dbReference type="Proteomes" id="UP000186795"/>
    </source>
</evidence>
<dbReference type="PROSITE" id="PS00211">
    <property type="entry name" value="ABC_TRANSPORTER_1"/>
    <property type="match status" value="1"/>
</dbReference>
<evidence type="ECO:0000256" key="2">
    <source>
        <dbReference type="ARBA" id="ARBA00022448"/>
    </source>
</evidence>
<evidence type="ECO:0000313" key="6">
    <source>
        <dbReference type="EMBL" id="SIS40019.1"/>
    </source>
</evidence>
<evidence type="ECO:0000256" key="3">
    <source>
        <dbReference type="ARBA" id="ARBA00022741"/>
    </source>
</evidence>
<dbReference type="InterPro" id="IPR003439">
    <property type="entry name" value="ABC_transporter-like_ATP-bd"/>
</dbReference>
<dbReference type="RefSeq" id="WP_327077635.1">
    <property type="nucleotide sequence ID" value="NZ_CP048103.1"/>
</dbReference>
<evidence type="ECO:0000256" key="4">
    <source>
        <dbReference type="ARBA" id="ARBA00022840"/>
    </source>
</evidence>